<evidence type="ECO:0000256" key="7">
    <source>
        <dbReference type="HAMAP-Rule" id="MF_00500"/>
    </source>
</evidence>
<dbReference type="NCBIfam" id="TIGR00029">
    <property type="entry name" value="S20"/>
    <property type="match status" value="1"/>
</dbReference>
<reference evidence="10" key="1">
    <citation type="submission" date="2017-09" db="EMBL/GenBank/DDBJ databases">
        <title>Depth-based differentiation of microbial function through sediment-hosted aquifers and enrichment of novel symbionts in the deep terrestrial subsurface.</title>
        <authorList>
            <person name="Probst A.J."/>
            <person name="Ladd B."/>
            <person name="Jarett J.K."/>
            <person name="Geller-Mcgrath D.E."/>
            <person name="Sieber C.M.K."/>
            <person name="Emerson J.B."/>
            <person name="Anantharaman K."/>
            <person name="Thomas B.C."/>
            <person name="Malmstrom R."/>
            <person name="Stieglmeier M."/>
            <person name="Klingl A."/>
            <person name="Woyke T."/>
            <person name="Ryan C.M."/>
            <person name="Banfield J.F."/>
        </authorList>
    </citation>
    <scope>NUCLEOTIDE SEQUENCE [LARGE SCALE GENOMIC DNA]</scope>
</reference>
<dbReference type="GO" id="GO:0070181">
    <property type="term" value="F:small ribosomal subunit rRNA binding"/>
    <property type="evidence" value="ECO:0007669"/>
    <property type="project" value="TreeGrafter"/>
</dbReference>
<dbReference type="SUPFAM" id="SSF46992">
    <property type="entry name" value="Ribosomal protein S20"/>
    <property type="match status" value="1"/>
</dbReference>
<evidence type="ECO:0000313" key="9">
    <source>
        <dbReference type="EMBL" id="PIR69544.1"/>
    </source>
</evidence>
<comment type="caution">
    <text evidence="9">The sequence shown here is derived from an EMBL/GenBank/DDBJ whole genome shotgun (WGS) entry which is preliminary data.</text>
</comment>
<feature type="compositionally biased region" description="Basic residues" evidence="8">
    <location>
        <begin position="72"/>
        <end position="88"/>
    </location>
</feature>
<dbReference type="GO" id="GO:0015935">
    <property type="term" value="C:small ribosomal subunit"/>
    <property type="evidence" value="ECO:0007669"/>
    <property type="project" value="TreeGrafter"/>
</dbReference>
<evidence type="ECO:0000256" key="3">
    <source>
        <dbReference type="ARBA" id="ARBA00022884"/>
    </source>
</evidence>
<dbReference type="GO" id="GO:0003735">
    <property type="term" value="F:structural constituent of ribosome"/>
    <property type="evidence" value="ECO:0007669"/>
    <property type="project" value="InterPro"/>
</dbReference>
<dbReference type="HAMAP" id="MF_00500">
    <property type="entry name" value="Ribosomal_bS20"/>
    <property type="match status" value="1"/>
</dbReference>
<evidence type="ECO:0000256" key="2">
    <source>
        <dbReference type="ARBA" id="ARBA00022730"/>
    </source>
</evidence>
<dbReference type="AlphaFoldDB" id="A0A2H0TF14"/>
<dbReference type="Pfam" id="PF01649">
    <property type="entry name" value="Ribosomal_S20p"/>
    <property type="match status" value="1"/>
</dbReference>
<evidence type="ECO:0000256" key="5">
    <source>
        <dbReference type="ARBA" id="ARBA00023274"/>
    </source>
</evidence>
<keyword evidence="5 7" id="KW-0687">Ribonucleoprotein</keyword>
<sequence>MPILKAAKKDLKQSKKRYVRNLKRKRVVQDVFKKMRVLADGGKIDDAVKLLPEAYKALDKAAKRGIITKNTASRKKSRITKRLQKTRA</sequence>
<evidence type="ECO:0000256" key="1">
    <source>
        <dbReference type="ARBA" id="ARBA00007634"/>
    </source>
</evidence>
<feature type="region of interest" description="Disordered" evidence="8">
    <location>
        <begin position="69"/>
        <end position="88"/>
    </location>
</feature>
<evidence type="ECO:0000256" key="8">
    <source>
        <dbReference type="SAM" id="MobiDB-lite"/>
    </source>
</evidence>
<dbReference type="InterPro" id="IPR036510">
    <property type="entry name" value="Ribosomal_bS20_sf"/>
</dbReference>
<keyword evidence="2 7" id="KW-0699">rRNA-binding</keyword>
<keyword evidence="3 7" id="KW-0694">RNA-binding</keyword>
<comment type="function">
    <text evidence="7">Binds directly to 16S ribosomal RNA.</text>
</comment>
<accession>A0A2H0TF14</accession>
<evidence type="ECO:0000256" key="6">
    <source>
        <dbReference type="ARBA" id="ARBA00035136"/>
    </source>
</evidence>
<dbReference type="PANTHER" id="PTHR33398:SF1">
    <property type="entry name" value="SMALL RIBOSOMAL SUBUNIT PROTEIN BS20C"/>
    <property type="match status" value="1"/>
</dbReference>
<organism evidence="9 10">
    <name type="scientific">Candidatus Niyogibacteria bacterium CG10_big_fil_rev_8_21_14_0_10_46_36</name>
    <dbReference type="NCBI Taxonomy" id="1974726"/>
    <lineage>
        <taxon>Bacteria</taxon>
        <taxon>Candidatus Niyogiibacteriota</taxon>
    </lineage>
</organism>
<protein>
    <recommendedName>
        <fullName evidence="6 7">Small ribosomal subunit protein bS20</fullName>
    </recommendedName>
</protein>
<keyword evidence="4 7" id="KW-0689">Ribosomal protein</keyword>
<proteinExistence type="inferred from homology"/>
<gene>
    <name evidence="7 9" type="primary">rpsT</name>
    <name evidence="9" type="ORF">COU47_02205</name>
</gene>
<dbReference type="Proteomes" id="UP000231503">
    <property type="component" value="Unassembled WGS sequence"/>
</dbReference>
<evidence type="ECO:0000313" key="10">
    <source>
        <dbReference type="Proteomes" id="UP000231503"/>
    </source>
</evidence>
<evidence type="ECO:0000256" key="4">
    <source>
        <dbReference type="ARBA" id="ARBA00022980"/>
    </source>
</evidence>
<name>A0A2H0TF14_9BACT</name>
<dbReference type="Gene3D" id="1.20.58.110">
    <property type="entry name" value="Ribosomal protein S20"/>
    <property type="match status" value="1"/>
</dbReference>
<dbReference type="EMBL" id="PFCO01000005">
    <property type="protein sequence ID" value="PIR69544.1"/>
    <property type="molecule type" value="Genomic_DNA"/>
</dbReference>
<dbReference type="PANTHER" id="PTHR33398">
    <property type="entry name" value="30S RIBOSOMAL PROTEIN S20"/>
    <property type="match status" value="1"/>
</dbReference>
<dbReference type="InterPro" id="IPR002583">
    <property type="entry name" value="Ribosomal_bS20"/>
</dbReference>
<dbReference type="GO" id="GO:0006412">
    <property type="term" value="P:translation"/>
    <property type="evidence" value="ECO:0007669"/>
    <property type="project" value="UniProtKB-UniRule"/>
</dbReference>
<comment type="similarity">
    <text evidence="1 7">Belongs to the bacterial ribosomal protein bS20 family.</text>
</comment>